<evidence type="ECO:0000313" key="5">
    <source>
        <dbReference type="EMBL" id="MFC6669334.1"/>
    </source>
</evidence>
<proteinExistence type="predicted"/>
<protein>
    <recommendedName>
        <fullName evidence="7">ABC transporter permease</fullName>
    </recommendedName>
</protein>
<name>A0ABW1ZVW9_9GAMM</name>
<comment type="caution">
    <text evidence="5">The sequence shown here is derived from an EMBL/GenBank/DDBJ whole genome shotgun (WGS) entry which is preliminary data.</text>
</comment>
<dbReference type="Proteomes" id="UP001596422">
    <property type="component" value="Unassembled WGS sequence"/>
</dbReference>
<dbReference type="EMBL" id="JBHSWE010000001">
    <property type="protein sequence ID" value="MFC6669334.1"/>
    <property type="molecule type" value="Genomic_DNA"/>
</dbReference>
<keyword evidence="6" id="KW-1185">Reference proteome</keyword>
<evidence type="ECO:0008006" key="7">
    <source>
        <dbReference type="Google" id="ProtNLM"/>
    </source>
</evidence>
<accession>A0ABW1ZVW9</accession>
<comment type="subcellular location">
    <subcellularLocation>
        <location evidence="1">Membrane</location>
        <topology evidence="1">Multi-pass membrane protein</topology>
    </subcellularLocation>
</comment>
<evidence type="ECO:0000256" key="3">
    <source>
        <dbReference type="ARBA" id="ARBA00022989"/>
    </source>
</evidence>
<sequence length="71" mass="8121">MMLRRSPLLLTALIFGYAFLYGPIISLMVYSFNKSRLVTVLLGKAGFSTKEYLEPLQRYPWNSLILGGRYA</sequence>
<organism evidence="5 6">
    <name type="scientific">Marinobacterium aestuariivivens</name>
    <dbReference type="NCBI Taxonomy" id="1698799"/>
    <lineage>
        <taxon>Bacteria</taxon>
        <taxon>Pseudomonadati</taxon>
        <taxon>Pseudomonadota</taxon>
        <taxon>Gammaproteobacteria</taxon>
        <taxon>Oceanospirillales</taxon>
        <taxon>Oceanospirillaceae</taxon>
        <taxon>Marinobacterium</taxon>
    </lineage>
</organism>
<dbReference type="RefSeq" id="WP_379907899.1">
    <property type="nucleotide sequence ID" value="NZ_JBHSWE010000001.1"/>
</dbReference>
<gene>
    <name evidence="5" type="ORF">ACFQDL_03890</name>
</gene>
<reference evidence="6" key="1">
    <citation type="journal article" date="2019" name="Int. J. Syst. Evol. Microbiol.">
        <title>The Global Catalogue of Microorganisms (GCM) 10K type strain sequencing project: providing services to taxonomists for standard genome sequencing and annotation.</title>
        <authorList>
            <consortium name="The Broad Institute Genomics Platform"/>
            <consortium name="The Broad Institute Genome Sequencing Center for Infectious Disease"/>
            <person name="Wu L."/>
            <person name="Ma J."/>
        </authorList>
    </citation>
    <scope>NUCLEOTIDE SEQUENCE [LARGE SCALE GENOMIC DNA]</scope>
    <source>
        <strain evidence="6">NBRC 111756</strain>
    </source>
</reference>
<keyword evidence="2" id="KW-0812">Transmembrane</keyword>
<evidence type="ECO:0000313" key="6">
    <source>
        <dbReference type="Proteomes" id="UP001596422"/>
    </source>
</evidence>
<dbReference type="InterPro" id="IPR035906">
    <property type="entry name" value="MetI-like_sf"/>
</dbReference>
<evidence type="ECO:0000256" key="4">
    <source>
        <dbReference type="ARBA" id="ARBA00023136"/>
    </source>
</evidence>
<keyword evidence="4" id="KW-0472">Membrane</keyword>
<evidence type="ECO:0000256" key="2">
    <source>
        <dbReference type="ARBA" id="ARBA00022692"/>
    </source>
</evidence>
<evidence type="ECO:0000256" key="1">
    <source>
        <dbReference type="ARBA" id="ARBA00004141"/>
    </source>
</evidence>
<keyword evidence="3" id="KW-1133">Transmembrane helix</keyword>
<dbReference type="SUPFAM" id="SSF161098">
    <property type="entry name" value="MetI-like"/>
    <property type="match status" value="1"/>
</dbReference>